<dbReference type="PANTHER" id="PTHR43777">
    <property type="entry name" value="MOLYBDENUM COFACTOR CYTIDYLYLTRANSFERASE"/>
    <property type="match status" value="1"/>
</dbReference>
<dbReference type="EMBL" id="JAMPKM010000077">
    <property type="protein sequence ID" value="MEP0821149.1"/>
    <property type="molecule type" value="Genomic_DNA"/>
</dbReference>
<accession>A0ABV0JHN3</accession>
<dbReference type="Proteomes" id="UP001464891">
    <property type="component" value="Unassembled WGS sequence"/>
</dbReference>
<proteinExistence type="predicted"/>
<dbReference type="InterPro" id="IPR029044">
    <property type="entry name" value="Nucleotide-diphossugar_trans"/>
</dbReference>
<feature type="domain" description="MobA-like NTP transferase" evidence="1">
    <location>
        <begin position="7"/>
        <end position="170"/>
    </location>
</feature>
<organism evidence="2 3">
    <name type="scientific">Trichocoleus desertorum GB2-A4</name>
    <dbReference type="NCBI Taxonomy" id="2933944"/>
    <lineage>
        <taxon>Bacteria</taxon>
        <taxon>Bacillati</taxon>
        <taxon>Cyanobacteriota</taxon>
        <taxon>Cyanophyceae</taxon>
        <taxon>Leptolyngbyales</taxon>
        <taxon>Trichocoleusaceae</taxon>
        <taxon>Trichocoleus</taxon>
    </lineage>
</organism>
<evidence type="ECO:0000313" key="3">
    <source>
        <dbReference type="Proteomes" id="UP001464891"/>
    </source>
</evidence>
<dbReference type="Pfam" id="PF12804">
    <property type="entry name" value="NTP_transf_3"/>
    <property type="match status" value="1"/>
</dbReference>
<evidence type="ECO:0000313" key="2">
    <source>
        <dbReference type="EMBL" id="MEP0821149.1"/>
    </source>
</evidence>
<keyword evidence="3" id="KW-1185">Reference proteome</keyword>
<dbReference type="InterPro" id="IPR025877">
    <property type="entry name" value="MobA-like_NTP_Trfase"/>
</dbReference>
<dbReference type="CDD" id="cd04182">
    <property type="entry name" value="GT_2_like_f"/>
    <property type="match status" value="1"/>
</dbReference>
<reference evidence="2 3" key="1">
    <citation type="submission" date="2022-04" db="EMBL/GenBank/DDBJ databases">
        <title>Positive selection, recombination, and allopatry shape intraspecific diversity of widespread and dominant cyanobacteria.</title>
        <authorList>
            <person name="Wei J."/>
            <person name="Shu W."/>
            <person name="Hu C."/>
        </authorList>
    </citation>
    <scope>NUCLEOTIDE SEQUENCE [LARGE SCALE GENOMIC DNA]</scope>
    <source>
        <strain evidence="2 3">GB2-A4</strain>
    </source>
</reference>
<evidence type="ECO:0000259" key="1">
    <source>
        <dbReference type="Pfam" id="PF12804"/>
    </source>
</evidence>
<dbReference type="PANTHER" id="PTHR43777:SF1">
    <property type="entry name" value="MOLYBDENUM COFACTOR CYTIDYLYLTRANSFERASE"/>
    <property type="match status" value="1"/>
</dbReference>
<name>A0ABV0JHN3_9CYAN</name>
<dbReference type="Gene3D" id="3.90.550.10">
    <property type="entry name" value="Spore Coat Polysaccharide Biosynthesis Protein SpsA, Chain A"/>
    <property type="match status" value="1"/>
</dbReference>
<protein>
    <submittedName>
        <fullName evidence="2">Nucleotidyltransferase family protein</fullName>
    </submittedName>
</protein>
<gene>
    <name evidence="2" type="ORF">NC998_29345</name>
</gene>
<dbReference type="SUPFAM" id="SSF53448">
    <property type="entry name" value="Nucleotide-diphospho-sugar transferases"/>
    <property type="match status" value="1"/>
</dbReference>
<dbReference type="RefSeq" id="WP_190442686.1">
    <property type="nucleotide sequence ID" value="NZ_JAMPKM010000077.1"/>
</dbReference>
<comment type="caution">
    <text evidence="2">The sequence shown here is derived from an EMBL/GenBank/DDBJ whole genome shotgun (WGS) entry which is preliminary data.</text>
</comment>
<sequence length="204" mass="21997">MSAVGLIVLAAGASTRMGMPKQLLQFGERSLIGHVVEVAIASVCNPIIVVLGASSDRIKPEVERLDVRVVENPHWAEGMSTSIRIGIETLNAINPDVEAVVLMLCDQPFVSTQIIDKLQPAYRATGKPIIASEYAEISGVPALFSRALFSELSALSGDVGARQVIKQHAHAVFAVPFPEGAIDLDTPKNYEAFQAQSVPFIHWR</sequence>